<proteinExistence type="predicted"/>
<gene>
    <name evidence="1" type="ORF">KDI_11690</name>
</gene>
<name>A0A5A5T8L0_9CHLR</name>
<evidence type="ECO:0000313" key="1">
    <source>
        <dbReference type="EMBL" id="GCF07605.1"/>
    </source>
</evidence>
<sequence length="135" mass="16096">MFCCKQKRENLYFDMLIQTLQLLAASYVEQVQAFPTFVHIPDEVALVFSDTWLFSQKLIMDGFITHQQKVEIERLDNLLNEMSDNIQLWNLFSLETSDEWGKVRYLASNILTSLHKEKEQPNLFWLKYISQDNER</sequence>
<reference evidence="1 2" key="1">
    <citation type="submission" date="2019-01" db="EMBL/GenBank/DDBJ databases">
        <title>Draft genome sequence of Dictyobacter sp. Uno17.</title>
        <authorList>
            <person name="Wang C.M."/>
            <person name="Zheng Y."/>
            <person name="Sakai Y."/>
            <person name="Abe K."/>
            <person name="Yokota A."/>
            <person name="Yabe S."/>
        </authorList>
    </citation>
    <scope>NUCLEOTIDE SEQUENCE [LARGE SCALE GENOMIC DNA]</scope>
    <source>
        <strain evidence="1 2">Uno17</strain>
    </source>
</reference>
<dbReference type="Proteomes" id="UP000322530">
    <property type="component" value="Unassembled WGS sequence"/>
</dbReference>
<organism evidence="1 2">
    <name type="scientific">Dictyobacter arantiisoli</name>
    <dbReference type="NCBI Taxonomy" id="2014874"/>
    <lineage>
        <taxon>Bacteria</taxon>
        <taxon>Bacillati</taxon>
        <taxon>Chloroflexota</taxon>
        <taxon>Ktedonobacteria</taxon>
        <taxon>Ktedonobacterales</taxon>
        <taxon>Dictyobacteraceae</taxon>
        <taxon>Dictyobacter</taxon>
    </lineage>
</organism>
<comment type="caution">
    <text evidence="1">The sequence shown here is derived from an EMBL/GenBank/DDBJ whole genome shotgun (WGS) entry which is preliminary data.</text>
</comment>
<protein>
    <submittedName>
        <fullName evidence="1">Uncharacterized protein</fullName>
    </submittedName>
</protein>
<dbReference type="EMBL" id="BIXY01000012">
    <property type="protein sequence ID" value="GCF07605.1"/>
    <property type="molecule type" value="Genomic_DNA"/>
</dbReference>
<evidence type="ECO:0000313" key="2">
    <source>
        <dbReference type="Proteomes" id="UP000322530"/>
    </source>
</evidence>
<accession>A0A5A5T8L0</accession>
<dbReference type="AlphaFoldDB" id="A0A5A5T8L0"/>
<keyword evidence="2" id="KW-1185">Reference proteome</keyword>